<dbReference type="InterPro" id="IPR000998">
    <property type="entry name" value="MAM_dom"/>
</dbReference>
<dbReference type="SUPFAM" id="SSF49899">
    <property type="entry name" value="Concanavalin A-like lectins/glucanases"/>
    <property type="match status" value="1"/>
</dbReference>
<organism evidence="3 4">
    <name type="scientific">Prevotella disiens</name>
    <dbReference type="NCBI Taxonomy" id="28130"/>
    <lineage>
        <taxon>Bacteria</taxon>
        <taxon>Pseudomonadati</taxon>
        <taxon>Bacteroidota</taxon>
        <taxon>Bacteroidia</taxon>
        <taxon>Bacteroidales</taxon>
        <taxon>Prevotellaceae</taxon>
        <taxon>Prevotella</taxon>
    </lineage>
</organism>
<dbReference type="OrthoDB" id="1086190at2"/>
<evidence type="ECO:0000313" key="4">
    <source>
        <dbReference type="Proteomes" id="UP000254072"/>
    </source>
</evidence>
<dbReference type="EMBL" id="UGTL01000001">
    <property type="protein sequence ID" value="SUB86065.1"/>
    <property type="molecule type" value="Genomic_DNA"/>
</dbReference>
<dbReference type="Proteomes" id="UP000254072">
    <property type="component" value="Unassembled WGS sequence"/>
</dbReference>
<accession>A0A379E083</accession>
<reference evidence="3 4" key="1">
    <citation type="submission" date="2018-06" db="EMBL/GenBank/DDBJ databases">
        <authorList>
            <consortium name="Pathogen Informatics"/>
            <person name="Doyle S."/>
        </authorList>
    </citation>
    <scope>NUCLEOTIDE SEQUENCE [LARGE SCALE GENOMIC DNA]</scope>
    <source>
        <strain evidence="3 4">NCTC11157</strain>
    </source>
</reference>
<gene>
    <name evidence="3" type="ORF">NCTC11157_01811</name>
</gene>
<dbReference type="Gene3D" id="2.60.120.200">
    <property type="match status" value="2"/>
</dbReference>
<keyword evidence="1" id="KW-0732">Signal</keyword>
<proteinExistence type="predicted"/>
<dbReference type="RefSeq" id="WP_021668834.1">
    <property type="nucleotide sequence ID" value="NZ_UGTL01000001.1"/>
</dbReference>
<dbReference type="GO" id="GO:0016020">
    <property type="term" value="C:membrane"/>
    <property type="evidence" value="ECO:0007669"/>
    <property type="project" value="InterPro"/>
</dbReference>
<dbReference type="Pfam" id="PF00629">
    <property type="entry name" value="MAM"/>
    <property type="match status" value="1"/>
</dbReference>
<feature type="signal peptide" evidence="1">
    <location>
        <begin position="1"/>
        <end position="19"/>
    </location>
</feature>
<dbReference type="GO" id="GO:0005975">
    <property type="term" value="P:carbohydrate metabolic process"/>
    <property type="evidence" value="ECO:0007669"/>
    <property type="project" value="UniProtKB-ARBA"/>
</dbReference>
<dbReference type="NCBIfam" id="NF038128">
    <property type="entry name" value="choice_anch_J"/>
    <property type="match status" value="1"/>
</dbReference>
<dbReference type="GO" id="GO:0004553">
    <property type="term" value="F:hydrolase activity, hydrolyzing O-glycosyl compounds"/>
    <property type="evidence" value="ECO:0007669"/>
    <property type="project" value="UniProtKB-ARBA"/>
</dbReference>
<evidence type="ECO:0000256" key="1">
    <source>
        <dbReference type="SAM" id="SignalP"/>
    </source>
</evidence>
<protein>
    <submittedName>
        <fullName evidence="3">MAM domain</fullName>
    </submittedName>
</protein>
<dbReference type="InterPro" id="IPR013320">
    <property type="entry name" value="ConA-like_dom_sf"/>
</dbReference>
<feature type="domain" description="MAM" evidence="2">
    <location>
        <begin position="423"/>
        <end position="560"/>
    </location>
</feature>
<feature type="chain" id="PRO_5016955032" evidence="1">
    <location>
        <begin position="20"/>
        <end position="612"/>
    </location>
</feature>
<name>A0A379E083_9BACT</name>
<evidence type="ECO:0000313" key="3">
    <source>
        <dbReference type="EMBL" id="SUB86065.1"/>
    </source>
</evidence>
<dbReference type="SUPFAM" id="SSF49785">
    <property type="entry name" value="Galactose-binding domain-like"/>
    <property type="match status" value="1"/>
</dbReference>
<sequence>MKRKNILFGSLLLPISMFAIHGNAPFHAVQQKNAPASKVVKAPTSGETLVILPYSEGFDTEASLNSFKIIDANIDDNTWKWEEEDGGRVDYFTEIFENNPGDDWLITPGFNLEAGKKYTFAFTAKNNDSTEKLEAFIGKSAEVKGMTISVLPKKEITNAQPQIYGNTIEVTEAGVYYFGIHCVSDPDKMTLSIDNISIKEAAVAVAPDGVTGFKITPDEKGELKADLEFTTPSKAINEQAINQLDSVQILRNNVPLTTIKSPAVGTLLKYTDTTPKNGANIYTVVAYNEAGAGKAVNLTAFVGEDEPAPPVNTAAQLVGDDVQLTWTISDKGFNGERVNPDNVTITIYSTIDGINRNLVADNIKGSTYTIVGGNSQPKQQQLSYQIIPTSKGGTGKLAYTNPVIIGKPYTMPFQESVANQKIENDYWAMDKSKGQVGVLASSESFDGDNGSFLLKSNDPNQQLSLQTGKITPKGSQKAFLTFYHKAAQSADETLTIKIIKDEKTLSTLKVIDCKDSKNEWKREELDMSNLVNEAYLQIAFEVNFGETHNSILLDKISMTAAPVADGIEQVSTTNNIENDALYTTMGVKVNAKGKLPKGIYIKNGKKIIIGEF</sequence>
<dbReference type="AlphaFoldDB" id="A0A379E083"/>
<dbReference type="GeneID" id="91082983"/>
<dbReference type="InterPro" id="IPR008979">
    <property type="entry name" value="Galactose-bd-like_sf"/>
</dbReference>
<evidence type="ECO:0000259" key="2">
    <source>
        <dbReference type="Pfam" id="PF00629"/>
    </source>
</evidence>